<name>A0A0B1TQM2_OESDE</name>
<organism evidence="1 2">
    <name type="scientific">Oesophagostomum dentatum</name>
    <name type="common">Nodular worm</name>
    <dbReference type="NCBI Taxonomy" id="61180"/>
    <lineage>
        <taxon>Eukaryota</taxon>
        <taxon>Metazoa</taxon>
        <taxon>Ecdysozoa</taxon>
        <taxon>Nematoda</taxon>
        <taxon>Chromadorea</taxon>
        <taxon>Rhabditida</taxon>
        <taxon>Rhabditina</taxon>
        <taxon>Rhabditomorpha</taxon>
        <taxon>Strongyloidea</taxon>
        <taxon>Strongylidae</taxon>
        <taxon>Oesophagostomum</taxon>
    </lineage>
</organism>
<evidence type="ECO:0000313" key="1">
    <source>
        <dbReference type="EMBL" id="KHJ98107.1"/>
    </source>
</evidence>
<evidence type="ECO:0008006" key="3">
    <source>
        <dbReference type="Google" id="ProtNLM"/>
    </source>
</evidence>
<dbReference type="Gene3D" id="3.40.33.10">
    <property type="entry name" value="CAP"/>
    <property type="match status" value="1"/>
</dbReference>
<accession>A0A0B1TQM2</accession>
<keyword evidence="2" id="KW-1185">Reference proteome</keyword>
<dbReference type="Proteomes" id="UP000053660">
    <property type="component" value="Unassembled WGS sequence"/>
</dbReference>
<evidence type="ECO:0000313" key="2">
    <source>
        <dbReference type="Proteomes" id="UP000053660"/>
    </source>
</evidence>
<protein>
    <recommendedName>
        <fullName evidence="3">SCP domain-containing protein</fullName>
    </recommendedName>
</protein>
<dbReference type="GO" id="GO:0005576">
    <property type="term" value="C:extracellular region"/>
    <property type="evidence" value="ECO:0007669"/>
    <property type="project" value="InterPro"/>
</dbReference>
<proteinExistence type="predicted"/>
<dbReference type="EMBL" id="KN549356">
    <property type="protein sequence ID" value="KHJ98107.1"/>
    <property type="molecule type" value="Genomic_DNA"/>
</dbReference>
<reference evidence="1 2" key="1">
    <citation type="submission" date="2014-03" db="EMBL/GenBank/DDBJ databases">
        <title>Draft genome of the hookworm Oesophagostomum dentatum.</title>
        <authorList>
            <person name="Mitreva M."/>
        </authorList>
    </citation>
    <scope>NUCLEOTIDE SEQUENCE [LARGE SCALE GENOMIC DNA]</scope>
    <source>
        <strain evidence="1 2">OD-Hann</strain>
    </source>
</reference>
<dbReference type="InterPro" id="IPR035940">
    <property type="entry name" value="CAP_sf"/>
</dbReference>
<gene>
    <name evidence="1" type="ORF">OESDEN_01917</name>
</gene>
<dbReference type="OrthoDB" id="5874910at2759"/>
<dbReference type="InterPro" id="IPR018244">
    <property type="entry name" value="Allrgn_V5/Tpx1_CS"/>
</dbReference>
<dbReference type="AlphaFoldDB" id="A0A0B1TQM2"/>
<dbReference type="PROSITE" id="PS01010">
    <property type="entry name" value="CRISP_2"/>
    <property type="match status" value="1"/>
</dbReference>
<sequence>MQSSLLFKYMNCKLAWGTTKYIGCGVQNCDTQTIVVCNYSPTGNMRDQLIYDVGTPCSKCPSGTECAADEGLCIFP</sequence>
<dbReference type="SUPFAM" id="SSF55797">
    <property type="entry name" value="PR-1-like"/>
    <property type="match status" value="1"/>
</dbReference>